<dbReference type="SUPFAM" id="SSF53474">
    <property type="entry name" value="alpha/beta-Hydrolases"/>
    <property type="match status" value="1"/>
</dbReference>
<dbReference type="PANTHER" id="PTHR37017">
    <property type="entry name" value="AB HYDROLASE-1 DOMAIN-CONTAINING PROTEIN-RELATED"/>
    <property type="match status" value="1"/>
</dbReference>
<keyword evidence="4" id="KW-1185">Reference proteome</keyword>
<evidence type="ECO:0000313" key="3">
    <source>
        <dbReference type="EMBL" id="KAG0288351.1"/>
    </source>
</evidence>
<evidence type="ECO:0000259" key="2">
    <source>
        <dbReference type="Pfam" id="PF12697"/>
    </source>
</evidence>
<dbReference type="Pfam" id="PF12697">
    <property type="entry name" value="Abhydrolase_6"/>
    <property type="match status" value="1"/>
</dbReference>
<dbReference type="EMBL" id="JAAAIM010000416">
    <property type="protein sequence ID" value="KAG0288351.1"/>
    <property type="molecule type" value="Genomic_DNA"/>
</dbReference>
<comment type="caution">
    <text evidence="3">The sequence shown here is derived from an EMBL/GenBank/DDBJ whole genome shotgun (WGS) entry which is preliminary data.</text>
</comment>
<reference evidence="3 4" key="1">
    <citation type="journal article" date="2020" name="Fungal Divers.">
        <title>Resolving the Mortierellaceae phylogeny through synthesis of multi-gene phylogenetics and phylogenomics.</title>
        <authorList>
            <person name="Vandepol N."/>
            <person name="Liber J."/>
            <person name="Desiro A."/>
            <person name="Na H."/>
            <person name="Kennedy M."/>
            <person name="Barry K."/>
            <person name="Grigoriev I.V."/>
            <person name="Miller A.N."/>
            <person name="O'Donnell K."/>
            <person name="Stajich J.E."/>
            <person name="Bonito G."/>
        </authorList>
    </citation>
    <scope>NUCLEOTIDE SEQUENCE [LARGE SCALE GENOMIC DNA]</scope>
    <source>
        <strain evidence="3 4">AD045</strain>
    </source>
</reference>
<feature type="signal peptide" evidence="1">
    <location>
        <begin position="1"/>
        <end position="27"/>
    </location>
</feature>
<evidence type="ECO:0000313" key="4">
    <source>
        <dbReference type="Proteomes" id="UP001194696"/>
    </source>
</evidence>
<accession>A0ABQ7K091</accession>
<dbReference type="Gene3D" id="3.40.50.1820">
    <property type="entry name" value="alpha/beta hydrolase"/>
    <property type="match status" value="1"/>
</dbReference>
<dbReference type="Proteomes" id="UP001194696">
    <property type="component" value="Unassembled WGS sequence"/>
</dbReference>
<dbReference type="PANTHER" id="PTHR37017:SF11">
    <property type="entry name" value="ESTERASE_LIPASE_THIOESTERASE DOMAIN-CONTAINING PROTEIN"/>
    <property type="match status" value="1"/>
</dbReference>
<gene>
    <name evidence="3" type="ORF">BGZ96_007855</name>
</gene>
<proteinExistence type="predicted"/>
<name>A0ABQ7K091_9FUNG</name>
<keyword evidence="1" id="KW-0732">Signal</keyword>
<dbReference type="InterPro" id="IPR052897">
    <property type="entry name" value="Sec-Metab_Biosynth_Hydrolase"/>
</dbReference>
<sequence length="265" mass="28463">MASLSKSLFLLFLVTLLTTALFTVTDAAKPKPKPKKMVNIVLVHGALADGSSWSRIIPHLQAAGHYVLAVQQPLTSLEDDIAKVKVALGTIKSGPIVLVGHSFGGFVISQAAYGNANVSSLVFVTAFAPDQGESVAELGKNYKPLPSNQQFVSDGAGRITLPQDLFLKYFAPDVDKKEAMIMAAAQGPFDAARFGYVSGPAAWRDRPSYCIVAEKDQIIQPEMEAWFAERMNAKKTVKLPASHAVLFSHPKEVADLILEAAKAAK</sequence>
<dbReference type="InterPro" id="IPR000073">
    <property type="entry name" value="AB_hydrolase_1"/>
</dbReference>
<protein>
    <recommendedName>
        <fullName evidence="2">AB hydrolase-1 domain-containing protein</fullName>
    </recommendedName>
</protein>
<organism evidence="3 4">
    <name type="scientific">Linnemannia gamsii</name>
    <dbReference type="NCBI Taxonomy" id="64522"/>
    <lineage>
        <taxon>Eukaryota</taxon>
        <taxon>Fungi</taxon>
        <taxon>Fungi incertae sedis</taxon>
        <taxon>Mucoromycota</taxon>
        <taxon>Mortierellomycotina</taxon>
        <taxon>Mortierellomycetes</taxon>
        <taxon>Mortierellales</taxon>
        <taxon>Mortierellaceae</taxon>
        <taxon>Linnemannia</taxon>
    </lineage>
</organism>
<feature type="domain" description="AB hydrolase-1" evidence="2">
    <location>
        <begin position="40"/>
        <end position="255"/>
    </location>
</feature>
<feature type="chain" id="PRO_5045401592" description="AB hydrolase-1 domain-containing protein" evidence="1">
    <location>
        <begin position="28"/>
        <end position="265"/>
    </location>
</feature>
<dbReference type="InterPro" id="IPR029058">
    <property type="entry name" value="AB_hydrolase_fold"/>
</dbReference>
<evidence type="ECO:0000256" key="1">
    <source>
        <dbReference type="SAM" id="SignalP"/>
    </source>
</evidence>